<evidence type="ECO:0000313" key="2">
    <source>
        <dbReference type="EMBL" id="TRX41531.1"/>
    </source>
</evidence>
<proteinExistence type="predicted"/>
<sequence>MEPNKIEKQFREKLNQREIKPSAAAWDRLDAMLTVAEKPKRSISRWYIAASVVGLLLVGTAFFNQNKKIITLQKQVVVQEKDTATSTLKNNEPANLTPVLTSKSAVVVVRDKNTPKQIQKDNNLKPQKSLANAENILVNTTPKTEQELNINPMQTVQPRALLASVPVTSFKDKTTSSTQIKVNAVNLLSQVDGELDLSFREKMIAKVNKNYQTVKVALVNRNQE</sequence>
<keyword evidence="3" id="KW-1185">Reference proteome</keyword>
<evidence type="ECO:0000256" key="1">
    <source>
        <dbReference type="SAM" id="Phobius"/>
    </source>
</evidence>
<name>A0A553E9G0_9FLAO</name>
<organism evidence="2 3">
    <name type="scientific">Flavobacterium restrictum</name>
    <dbReference type="NCBI Taxonomy" id="2594428"/>
    <lineage>
        <taxon>Bacteria</taxon>
        <taxon>Pseudomonadati</taxon>
        <taxon>Bacteroidota</taxon>
        <taxon>Flavobacteriia</taxon>
        <taxon>Flavobacteriales</taxon>
        <taxon>Flavobacteriaceae</taxon>
        <taxon>Flavobacterium</taxon>
    </lineage>
</organism>
<keyword evidence="1" id="KW-0472">Membrane</keyword>
<feature type="transmembrane region" description="Helical" evidence="1">
    <location>
        <begin position="46"/>
        <end position="63"/>
    </location>
</feature>
<keyword evidence="1" id="KW-1133">Transmembrane helix</keyword>
<evidence type="ECO:0000313" key="3">
    <source>
        <dbReference type="Proteomes" id="UP000316371"/>
    </source>
</evidence>
<accession>A0A553E9G0</accession>
<dbReference type="OrthoDB" id="1247025at2"/>
<protein>
    <recommendedName>
        <fullName evidence="4">Anti-sigma factor</fullName>
    </recommendedName>
</protein>
<keyword evidence="1" id="KW-0812">Transmembrane</keyword>
<dbReference type="RefSeq" id="WP_144255717.1">
    <property type="nucleotide sequence ID" value="NZ_VJZT01000003.1"/>
</dbReference>
<dbReference type="EMBL" id="VJZT01000003">
    <property type="protein sequence ID" value="TRX41531.1"/>
    <property type="molecule type" value="Genomic_DNA"/>
</dbReference>
<comment type="caution">
    <text evidence="2">The sequence shown here is derived from an EMBL/GenBank/DDBJ whole genome shotgun (WGS) entry which is preliminary data.</text>
</comment>
<reference evidence="2 3" key="1">
    <citation type="submission" date="2019-07" db="EMBL/GenBank/DDBJ databases">
        <title>Novel species of Flavobacterium.</title>
        <authorList>
            <person name="Liu Q."/>
            <person name="Xin Y.-H."/>
        </authorList>
    </citation>
    <scope>NUCLEOTIDE SEQUENCE [LARGE SCALE GENOMIC DNA]</scope>
    <source>
        <strain evidence="2 3">LB1R34</strain>
    </source>
</reference>
<dbReference type="Proteomes" id="UP000316371">
    <property type="component" value="Unassembled WGS sequence"/>
</dbReference>
<evidence type="ECO:0008006" key="4">
    <source>
        <dbReference type="Google" id="ProtNLM"/>
    </source>
</evidence>
<dbReference type="AlphaFoldDB" id="A0A553E9G0"/>
<gene>
    <name evidence="2" type="ORF">FNW21_05405</name>
</gene>